<reference evidence="3" key="1">
    <citation type="submission" date="2016-10" db="EMBL/GenBank/DDBJ databases">
        <authorList>
            <person name="Varghese N."/>
            <person name="Submissions S."/>
        </authorList>
    </citation>
    <scope>NUCLEOTIDE SEQUENCE [LARGE SCALE GENOMIC DNA]</scope>
    <source>
        <strain evidence="3">DSM 7481</strain>
    </source>
</reference>
<dbReference type="PANTHER" id="PTHR18964:SF149">
    <property type="entry name" value="BIFUNCTIONAL UDP-N-ACETYLGLUCOSAMINE 2-EPIMERASE_N-ACETYLMANNOSAMINE KINASE"/>
    <property type="match status" value="1"/>
</dbReference>
<evidence type="ECO:0000313" key="2">
    <source>
        <dbReference type="EMBL" id="SFD63949.1"/>
    </source>
</evidence>
<dbReference type="SUPFAM" id="SSF53067">
    <property type="entry name" value="Actin-like ATPase domain"/>
    <property type="match status" value="1"/>
</dbReference>
<dbReference type="GO" id="GO:0008761">
    <property type="term" value="F:UDP-N-acetylglucosamine 2-epimerase activity"/>
    <property type="evidence" value="ECO:0007669"/>
    <property type="project" value="TreeGrafter"/>
</dbReference>
<dbReference type="Proteomes" id="UP000199517">
    <property type="component" value="Unassembled WGS sequence"/>
</dbReference>
<dbReference type="AlphaFoldDB" id="A0A1I1TZP1"/>
<name>A0A1I1TZP1_9BURK</name>
<evidence type="ECO:0000256" key="1">
    <source>
        <dbReference type="ARBA" id="ARBA00006479"/>
    </source>
</evidence>
<dbReference type="InterPro" id="IPR000600">
    <property type="entry name" value="ROK"/>
</dbReference>
<dbReference type="EMBL" id="FOMQ01000004">
    <property type="protein sequence ID" value="SFD63949.1"/>
    <property type="molecule type" value="Genomic_DNA"/>
</dbReference>
<dbReference type="Pfam" id="PF00480">
    <property type="entry name" value="ROK"/>
    <property type="match status" value="1"/>
</dbReference>
<keyword evidence="2" id="KW-0418">Kinase</keyword>
<keyword evidence="2" id="KW-0808">Transferase</keyword>
<proteinExistence type="inferred from homology"/>
<dbReference type="PROSITE" id="PS01125">
    <property type="entry name" value="ROK"/>
    <property type="match status" value="1"/>
</dbReference>
<dbReference type="RefSeq" id="WP_092951106.1">
    <property type="nucleotide sequence ID" value="NZ_FOMQ01000004.1"/>
</dbReference>
<dbReference type="OrthoDB" id="9810372at2"/>
<dbReference type="InterPro" id="IPR043129">
    <property type="entry name" value="ATPase_NBD"/>
</dbReference>
<comment type="similarity">
    <text evidence="1">Belongs to the ROK (NagC/XylR) family.</text>
</comment>
<dbReference type="InterPro" id="IPR049874">
    <property type="entry name" value="ROK_cs"/>
</dbReference>
<dbReference type="PANTHER" id="PTHR18964">
    <property type="entry name" value="ROK (REPRESSOR, ORF, KINASE) FAMILY"/>
    <property type="match status" value="1"/>
</dbReference>
<dbReference type="GO" id="GO:0009384">
    <property type="term" value="F:N-acylmannosamine kinase activity"/>
    <property type="evidence" value="ECO:0007669"/>
    <property type="project" value="TreeGrafter"/>
</dbReference>
<sequence length="304" mass="31615">MNEGKLDPTAPHRIGIDVGGTKIEGIVLDDGGQECERLRCATPVQEGYEAVVECIASLYESLAERVGQGTHTLGIGTPGSISPATQLLRNCNATALNGRPLRQDLEARIGRPFAMVNDANCFALAESRMGAAAQSQEVLGIVLGTGVGAGVVVQGRLMEGRNGIAGEWGHMVLDPLGPPCYCGRRGCVERYLSGPALAQAYTQATGADMDAAGIVGRARAGEGAAAAVLDRFLDRFAEAVANVVAVLDPQAIVIGGGLASIDELYTEGVRRLHQRVFCDAYTTPVLRNRLGNAAGVFGAAMVGI</sequence>
<protein>
    <submittedName>
        <fullName evidence="2">Fructokinase</fullName>
    </submittedName>
</protein>
<dbReference type="STRING" id="32040.SAMN04489710_104190"/>
<dbReference type="Gene3D" id="3.30.420.40">
    <property type="match status" value="2"/>
</dbReference>
<gene>
    <name evidence="2" type="ORF">SAMN04489710_104190</name>
</gene>
<evidence type="ECO:0000313" key="3">
    <source>
        <dbReference type="Proteomes" id="UP000199517"/>
    </source>
</evidence>
<organism evidence="2 3">
    <name type="scientific">Paracidovorax konjaci</name>
    <dbReference type="NCBI Taxonomy" id="32040"/>
    <lineage>
        <taxon>Bacteria</taxon>
        <taxon>Pseudomonadati</taxon>
        <taxon>Pseudomonadota</taxon>
        <taxon>Betaproteobacteria</taxon>
        <taxon>Burkholderiales</taxon>
        <taxon>Comamonadaceae</taxon>
        <taxon>Paracidovorax</taxon>
    </lineage>
</organism>
<keyword evidence="3" id="KW-1185">Reference proteome</keyword>
<accession>A0A1I1TZP1</accession>